<protein>
    <submittedName>
        <fullName evidence="2">Uncharacterized protein</fullName>
    </submittedName>
</protein>
<feature type="region of interest" description="Disordered" evidence="1">
    <location>
        <begin position="68"/>
        <end position="138"/>
    </location>
</feature>
<keyword evidence="3" id="KW-1185">Reference proteome</keyword>
<accession>A0A4U6UV95</accession>
<feature type="region of interest" description="Disordered" evidence="1">
    <location>
        <begin position="19"/>
        <end position="48"/>
    </location>
</feature>
<sequence length="211" mass="22106">MTTVSAADEAGVIAGDVSLSLSPSSSACTPPLQPSPPSPAAQSPAPTTCGLSIHSIQVYLSVDAVAASGPRARATPPSTPPPPAASAQRHAGPLGARTPLVSRRGFLHPPCRSRSAEEGGGGREGPSTSRRRAGRRARPFHCVDRDSWRRRAPRGSEWRGAAAAAPPLGLSLSPLSGWVDSVQVRLGRRCRWAPARHFLVAFVPFSINFFI</sequence>
<feature type="compositionally biased region" description="Basic residues" evidence="1">
    <location>
        <begin position="129"/>
        <end position="138"/>
    </location>
</feature>
<evidence type="ECO:0000256" key="1">
    <source>
        <dbReference type="SAM" id="MobiDB-lite"/>
    </source>
</evidence>
<dbReference type="AlphaFoldDB" id="A0A4U6UV95"/>
<evidence type="ECO:0000313" key="3">
    <source>
        <dbReference type="Proteomes" id="UP000298652"/>
    </source>
</evidence>
<organism evidence="2 3">
    <name type="scientific">Setaria viridis</name>
    <name type="common">Green bristlegrass</name>
    <name type="synonym">Setaria italica subsp. viridis</name>
    <dbReference type="NCBI Taxonomy" id="4556"/>
    <lineage>
        <taxon>Eukaryota</taxon>
        <taxon>Viridiplantae</taxon>
        <taxon>Streptophyta</taxon>
        <taxon>Embryophyta</taxon>
        <taxon>Tracheophyta</taxon>
        <taxon>Spermatophyta</taxon>
        <taxon>Magnoliopsida</taxon>
        <taxon>Liliopsida</taxon>
        <taxon>Poales</taxon>
        <taxon>Poaceae</taxon>
        <taxon>PACMAD clade</taxon>
        <taxon>Panicoideae</taxon>
        <taxon>Panicodae</taxon>
        <taxon>Paniceae</taxon>
        <taxon>Cenchrinae</taxon>
        <taxon>Setaria</taxon>
    </lineage>
</organism>
<dbReference type="EMBL" id="CM016555">
    <property type="protein sequence ID" value="TKW19692.1"/>
    <property type="molecule type" value="Genomic_DNA"/>
</dbReference>
<feature type="compositionally biased region" description="Low complexity" evidence="1">
    <location>
        <begin position="19"/>
        <end position="30"/>
    </location>
</feature>
<name>A0A4U6UV95_SETVI</name>
<dbReference type="Gramene" id="TKW19692">
    <property type="protein sequence ID" value="TKW19692"/>
    <property type="gene ID" value="SEVIR_4G036601v2"/>
</dbReference>
<reference evidence="2" key="1">
    <citation type="submission" date="2019-03" db="EMBL/GenBank/DDBJ databases">
        <title>WGS assembly of Setaria viridis.</title>
        <authorList>
            <person name="Huang P."/>
            <person name="Jenkins J."/>
            <person name="Grimwood J."/>
            <person name="Barry K."/>
            <person name="Healey A."/>
            <person name="Mamidi S."/>
            <person name="Sreedasyam A."/>
            <person name="Shu S."/>
            <person name="Feldman M."/>
            <person name="Wu J."/>
            <person name="Yu Y."/>
            <person name="Chen C."/>
            <person name="Johnson J."/>
            <person name="Rokhsar D."/>
            <person name="Baxter I."/>
            <person name="Schmutz J."/>
            <person name="Brutnell T."/>
            <person name="Kellogg E."/>
        </authorList>
    </citation>
    <scope>NUCLEOTIDE SEQUENCE [LARGE SCALE GENOMIC DNA]</scope>
</reference>
<dbReference type="Proteomes" id="UP000298652">
    <property type="component" value="Chromosome 4"/>
</dbReference>
<gene>
    <name evidence="2" type="ORF">SEVIR_4G036601v2</name>
</gene>
<evidence type="ECO:0000313" key="2">
    <source>
        <dbReference type="EMBL" id="TKW19692.1"/>
    </source>
</evidence>
<proteinExistence type="predicted"/>